<evidence type="ECO:0000313" key="1">
    <source>
        <dbReference type="EMBL" id="KAG5633390.1"/>
    </source>
</evidence>
<evidence type="ECO:0008006" key="3">
    <source>
        <dbReference type="Google" id="ProtNLM"/>
    </source>
</evidence>
<reference evidence="1" key="2">
    <citation type="submission" date="2021-10" db="EMBL/GenBank/DDBJ databases">
        <title>Phylogenomics reveals ancestral predisposition of the termite-cultivated fungus Termitomyces towards a domesticated lifestyle.</title>
        <authorList>
            <person name="Auxier B."/>
            <person name="Grum-Grzhimaylo A."/>
            <person name="Cardenas M.E."/>
            <person name="Lodge J.D."/>
            <person name="Laessoe T."/>
            <person name="Pedersen O."/>
            <person name="Smith M.E."/>
            <person name="Kuyper T.W."/>
            <person name="Franco-Molano E.A."/>
            <person name="Baroni T.J."/>
            <person name="Aanen D.K."/>
        </authorList>
    </citation>
    <scope>NUCLEOTIDE SEQUENCE</scope>
    <source>
        <strain evidence="1">D49</strain>
    </source>
</reference>
<dbReference type="OrthoDB" id="3052472at2759"/>
<dbReference type="SUPFAM" id="SSF53098">
    <property type="entry name" value="Ribonuclease H-like"/>
    <property type="match status" value="1"/>
</dbReference>
<sequence length="135" mass="15137">MKEMYESDKLPLDIVHVWGLIDTQLPHDPPAGRNALVKLAIWILTPVTNSAGCECSFSLFGTVHTKHRNKLKVDHIHKVGALKMAMHHEDIANGHTSNRSRKRKFGEIESDSLHSNSDDPENFLTLGETLICEAM</sequence>
<keyword evidence="2" id="KW-1185">Reference proteome</keyword>
<name>A0A9P7K1Z3_9AGAR</name>
<reference evidence="1" key="1">
    <citation type="submission" date="2021-02" db="EMBL/GenBank/DDBJ databases">
        <authorList>
            <person name="Nieuwenhuis M."/>
            <person name="Van De Peppel L.J.J."/>
        </authorList>
    </citation>
    <scope>NUCLEOTIDE SEQUENCE</scope>
    <source>
        <strain evidence="1">D49</strain>
    </source>
</reference>
<dbReference type="EMBL" id="JABCKI010007958">
    <property type="protein sequence ID" value="KAG5633390.1"/>
    <property type="molecule type" value="Genomic_DNA"/>
</dbReference>
<organism evidence="1 2">
    <name type="scientific">Sphagnurus paluster</name>
    <dbReference type="NCBI Taxonomy" id="117069"/>
    <lineage>
        <taxon>Eukaryota</taxon>
        <taxon>Fungi</taxon>
        <taxon>Dikarya</taxon>
        <taxon>Basidiomycota</taxon>
        <taxon>Agaricomycotina</taxon>
        <taxon>Agaricomycetes</taxon>
        <taxon>Agaricomycetidae</taxon>
        <taxon>Agaricales</taxon>
        <taxon>Tricholomatineae</taxon>
        <taxon>Lyophyllaceae</taxon>
        <taxon>Sphagnurus</taxon>
    </lineage>
</organism>
<dbReference type="AlphaFoldDB" id="A0A9P7K1Z3"/>
<dbReference type="InterPro" id="IPR012337">
    <property type="entry name" value="RNaseH-like_sf"/>
</dbReference>
<protein>
    <recommendedName>
        <fullName evidence="3">HAT C-terminal dimerisation domain-containing protein</fullName>
    </recommendedName>
</protein>
<dbReference type="Proteomes" id="UP000717328">
    <property type="component" value="Unassembled WGS sequence"/>
</dbReference>
<accession>A0A9P7K1Z3</accession>
<evidence type="ECO:0000313" key="2">
    <source>
        <dbReference type="Proteomes" id="UP000717328"/>
    </source>
</evidence>
<comment type="caution">
    <text evidence="1">The sequence shown here is derived from an EMBL/GenBank/DDBJ whole genome shotgun (WGS) entry which is preliminary data.</text>
</comment>
<gene>
    <name evidence="1" type="ORF">H0H81_008180</name>
</gene>
<proteinExistence type="predicted"/>